<dbReference type="EMBL" id="JBGNUJ010000012">
    <property type="protein sequence ID" value="KAL3952829.1"/>
    <property type="molecule type" value="Genomic_DNA"/>
</dbReference>
<evidence type="ECO:0000313" key="2">
    <source>
        <dbReference type="Proteomes" id="UP001638806"/>
    </source>
</evidence>
<name>A0ACC4DB63_PURLI</name>
<reference evidence="1" key="1">
    <citation type="submission" date="2024-12" db="EMBL/GenBank/DDBJ databases">
        <title>Comparative genomics and development of molecular markers within Purpureocillium lilacinum and among Purpureocillium species.</title>
        <authorList>
            <person name="Yeh Z.-Y."/>
            <person name="Ni N.-T."/>
            <person name="Lo P.-H."/>
            <person name="Mushyakhwo K."/>
            <person name="Lin C.-F."/>
            <person name="Nai Y.-S."/>
        </authorList>
    </citation>
    <scope>NUCLEOTIDE SEQUENCE</scope>
    <source>
        <strain evidence="1">NCHU-NPUST-175</strain>
    </source>
</reference>
<organism evidence="1 2">
    <name type="scientific">Purpureocillium lilacinum</name>
    <name type="common">Paecilomyces lilacinus</name>
    <dbReference type="NCBI Taxonomy" id="33203"/>
    <lineage>
        <taxon>Eukaryota</taxon>
        <taxon>Fungi</taxon>
        <taxon>Dikarya</taxon>
        <taxon>Ascomycota</taxon>
        <taxon>Pezizomycotina</taxon>
        <taxon>Sordariomycetes</taxon>
        <taxon>Hypocreomycetidae</taxon>
        <taxon>Hypocreales</taxon>
        <taxon>Ophiocordycipitaceae</taxon>
        <taxon>Purpureocillium</taxon>
    </lineage>
</organism>
<protein>
    <submittedName>
        <fullName evidence="1">Uncharacterized protein</fullName>
    </submittedName>
</protein>
<evidence type="ECO:0000313" key="1">
    <source>
        <dbReference type="EMBL" id="KAL3952829.1"/>
    </source>
</evidence>
<proteinExistence type="predicted"/>
<keyword evidence="2" id="KW-1185">Reference proteome</keyword>
<accession>A0ACC4DB63</accession>
<sequence>MKEPRRRNLALSTTVVGLYPIDTFCICAEFPRRKSASTGDCENVRISFAEHEDVRKTGELDKLCRLRPDAEQVNGPYSDNEALGVHFASHTLEGTCEDRSPAHQTSQHFTYDKRGMDVDVSWRMLQTVPGSGRMRRPKKLFHSSVGISPISLPPIVEEPDSSPSCNAPVGHSDASSPAEEGEIE</sequence>
<comment type="caution">
    <text evidence="1">The sequence shown here is derived from an EMBL/GenBank/DDBJ whole genome shotgun (WGS) entry which is preliminary data.</text>
</comment>
<dbReference type="Proteomes" id="UP001638806">
    <property type="component" value="Unassembled WGS sequence"/>
</dbReference>
<gene>
    <name evidence="1" type="ORF">ACCO45_012772</name>
</gene>